<dbReference type="PANTHER" id="PTHR22762">
    <property type="entry name" value="ALPHA-GLUCOSIDASE"/>
    <property type="match status" value="1"/>
</dbReference>
<dbReference type="InterPro" id="IPR013780">
    <property type="entry name" value="Glyco_hydro_b"/>
</dbReference>
<proteinExistence type="predicted"/>
<comment type="caution">
    <text evidence="3">The sequence shown here is derived from an EMBL/GenBank/DDBJ whole genome shotgun (WGS) entry which is preliminary data.</text>
</comment>
<dbReference type="Gene3D" id="2.60.40.1180">
    <property type="entry name" value="Golgi alpha-mannosidase II"/>
    <property type="match status" value="2"/>
</dbReference>
<feature type="domain" description="Glycosyl hydrolase family 31 C-terminal" evidence="2">
    <location>
        <begin position="1"/>
        <end position="63"/>
    </location>
</feature>
<feature type="chain" id="PRO_5019572128" evidence="1">
    <location>
        <begin position="22"/>
        <end position="176"/>
    </location>
</feature>
<evidence type="ECO:0000259" key="2">
    <source>
        <dbReference type="Pfam" id="PF21365"/>
    </source>
</evidence>
<dbReference type="OrthoDB" id="6499253at2759"/>
<dbReference type="VEuPathDB" id="VectorBase:LDEU013604"/>
<dbReference type="STRING" id="299467.A0A443RSZ6"/>
<evidence type="ECO:0000256" key="1">
    <source>
        <dbReference type="SAM" id="SignalP"/>
    </source>
</evidence>
<dbReference type="AlphaFoldDB" id="A0A443RSZ6"/>
<dbReference type="SUPFAM" id="SSF51011">
    <property type="entry name" value="Glycosyl hydrolase domain"/>
    <property type="match status" value="1"/>
</dbReference>
<evidence type="ECO:0000313" key="3">
    <source>
        <dbReference type="EMBL" id="RWS18436.1"/>
    </source>
</evidence>
<dbReference type="InterPro" id="IPR048395">
    <property type="entry name" value="Glyco_hydro_31_C"/>
</dbReference>
<organism evidence="3 4">
    <name type="scientific">Leptotrombidium deliense</name>
    <dbReference type="NCBI Taxonomy" id="299467"/>
    <lineage>
        <taxon>Eukaryota</taxon>
        <taxon>Metazoa</taxon>
        <taxon>Ecdysozoa</taxon>
        <taxon>Arthropoda</taxon>
        <taxon>Chelicerata</taxon>
        <taxon>Arachnida</taxon>
        <taxon>Acari</taxon>
        <taxon>Acariformes</taxon>
        <taxon>Trombidiformes</taxon>
        <taxon>Prostigmata</taxon>
        <taxon>Anystina</taxon>
        <taxon>Parasitengona</taxon>
        <taxon>Trombiculoidea</taxon>
        <taxon>Trombiculidae</taxon>
        <taxon>Leptotrombidium</taxon>
    </lineage>
</organism>
<feature type="signal peptide" evidence="1">
    <location>
        <begin position="1"/>
        <end position="21"/>
    </location>
</feature>
<dbReference type="Proteomes" id="UP000288716">
    <property type="component" value="Unassembled WGS sequence"/>
</dbReference>
<accession>A0A443RSZ6</accession>
<gene>
    <name evidence="3" type="ORF">B4U80_12501</name>
</gene>
<protein>
    <submittedName>
        <fullName evidence="3">Lysosomal alpha-glucosidase-like protein</fullName>
    </submittedName>
</protein>
<dbReference type="GO" id="GO:0004558">
    <property type="term" value="F:alpha-1,4-glucosidase activity"/>
    <property type="evidence" value="ECO:0007669"/>
    <property type="project" value="TreeGrafter"/>
</dbReference>
<reference evidence="3 4" key="1">
    <citation type="journal article" date="2018" name="Gigascience">
        <title>Genomes of trombidid mites reveal novel predicted allergens and laterally-transferred genes associated with secondary metabolism.</title>
        <authorList>
            <person name="Dong X."/>
            <person name="Chaisiri K."/>
            <person name="Xia D."/>
            <person name="Armstrong S.D."/>
            <person name="Fang Y."/>
            <person name="Donnelly M.J."/>
            <person name="Kadowaki T."/>
            <person name="McGarry J.W."/>
            <person name="Darby A.C."/>
            <person name="Makepeace B.L."/>
        </authorList>
    </citation>
    <scope>NUCLEOTIDE SEQUENCE [LARGE SCALE GENOMIC DNA]</scope>
    <source>
        <strain evidence="3">UoL-UT</strain>
    </source>
</reference>
<name>A0A443RSZ6_9ACAR</name>
<keyword evidence="4" id="KW-1185">Reference proteome</keyword>
<evidence type="ECO:0000313" key="4">
    <source>
        <dbReference type="Proteomes" id="UP000288716"/>
    </source>
</evidence>
<dbReference type="PANTHER" id="PTHR22762:SF133">
    <property type="entry name" value="P-TYPE DOMAIN-CONTAINING PROTEIN"/>
    <property type="match status" value="1"/>
</dbReference>
<sequence>MWGSHILIIPVLQQGATSVNGYLPAGRWWTWNTTSLLNSRGETFNFKTEIDEINIFVREAAIIPSSDKVMITKELQDSNFNLLITLDEHSEANGELFWDDGDLADSQQKGKYNLMQFKVQQNTLIANPMQLGYKIEKYVSSITNCGVKAKPKEVYVNQETISFDFNDVSMFRSTAE</sequence>
<keyword evidence="1" id="KW-0732">Signal</keyword>
<dbReference type="Pfam" id="PF21365">
    <property type="entry name" value="Glyco_hydro_31_3rd"/>
    <property type="match status" value="1"/>
</dbReference>
<dbReference type="EMBL" id="NCKV01039767">
    <property type="protein sequence ID" value="RWS18436.1"/>
    <property type="molecule type" value="Genomic_DNA"/>
</dbReference>